<dbReference type="PANTHER" id="PTHR30563">
    <property type="entry name" value="DNA RECOMBINATION PROTEIN RMUC"/>
    <property type="match status" value="1"/>
</dbReference>
<evidence type="ECO:0000256" key="4">
    <source>
        <dbReference type="ARBA" id="ARBA00023172"/>
    </source>
</evidence>
<evidence type="ECO:0000256" key="3">
    <source>
        <dbReference type="ARBA" id="ARBA00023054"/>
    </source>
</evidence>
<keyword evidence="3" id="KW-0175">Coiled coil</keyword>
<dbReference type="AlphaFoldDB" id="A0A1F8BI97"/>
<comment type="similarity">
    <text evidence="2">Belongs to the RmuC family.</text>
</comment>
<dbReference type="STRING" id="1802519.A2961_02970"/>
<keyword evidence="4" id="KW-0233">DNA recombination</keyword>
<dbReference type="InterPro" id="IPR003798">
    <property type="entry name" value="DNA_recombination_RmuC"/>
</dbReference>
<name>A0A1F8BI97_9BACT</name>
<gene>
    <name evidence="5" type="ORF">A2961_02970</name>
</gene>
<accession>A0A1F8BI97</accession>
<reference evidence="5 6" key="1">
    <citation type="journal article" date="2016" name="Nat. Commun.">
        <title>Thousands of microbial genomes shed light on interconnected biogeochemical processes in an aquifer system.</title>
        <authorList>
            <person name="Anantharaman K."/>
            <person name="Brown C.T."/>
            <person name="Hug L.A."/>
            <person name="Sharon I."/>
            <person name="Castelle C.J."/>
            <person name="Probst A.J."/>
            <person name="Thomas B.C."/>
            <person name="Singh A."/>
            <person name="Wilkins M.J."/>
            <person name="Karaoz U."/>
            <person name="Brodie E.L."/>
            <person name="Williams K.H."/>
            <person name="Hubbard S.S."/>
            <person name="Banfield J.F."/>
        </authorList>
    </citation>
    <scope>NUCLEOTIDE SEQUENCE [LARGE SCALE GENOMIC DNA]</scope>
</reference>
<comment type="function">
    <text evidence="1">Involved in DNA recombination.</text>
</comment>
<proteinExistence type="inferred from homology"/>
<evidence type="ECO:0000256" key="2">
    <source>
        <dbReference type="ARBA" id="ARBA00009840"/>
    </source>
</evidence>
<dbReference type="Proteomes" id="UP000177082">
    <property type="component" value="Unassembled WGS sequence"/>
</dbReference>
<dbReference type="GO" id="GO:0006310">
    <property type="term" value="P:DNA recombination"/>
    <property type="evidence" value="ECO:0007669"/>
    <property type="project" value="UniProtKB-KW"/>
</dbReference>
<dbReference type="PANTHER" id="PTHR30563:SF0">
    <property type="entry name" value="DNA RECOMBINATION PROTEIN RMUC"/>
    <property type="match status" value="1"/>
</dbReference>
<evidence type="ECO:0000313" key="5">
    <source>
        <dbReference type="EMBL" id="OGM63399.1"/>
    </source>
</evidence>
<organism evidence="5 6">
    <name type="scientific">Candidatus Woesebacteria bacterium RIFCSPLOWO2_01_FULL_39_21</name>
    <dbReference type="NCBI Taxonomy" id="1802519"/>
    <lineage>
        <taxon>Bacteria</taxon>
        <taxon>Candidatus Woeseibacteriota</taxon>
    </lineage>
</organism>
<dbReference type="Pfam" id="PF02646">
    <property type="entry name" value="RmuC"/>
    <property type="match status" value="1"/>
</dbReference>
<dbReference type="EMBL" id="MGHF01000017">
    <property type="protein sequence ID" value="OGM63399.1"/>
    <property type="molecule type" value="Genomic_DNA"/>
</dbReference>
<evidence type="ECO:0008006" key="7">
    <source>
        <dbReference type="Google" id="ProtNLM"/>
    </source>
</evidence>
<protein>
    <recommendedName>
        <fullName evidence="7">DNA recombination protein RmuC</fullName>
    </recommendedName>
</protein>
<evidence type="ECO:0000256" key="1">
    <source>
        <dbReference type="ARBA" id="ARBA00003416"/>
    </source>
</evidence>
<sequence>MNEIFLLVLILVTFLAVAFYISKKIENLKDNKTPPELLEVIKILQQSSAQDRRELLSALQKNTNSLNERLDRAAQVISGVQKNIGEMSEIGRSMRELQEFLNSPKLRGNVGEQVLKELLGQMLPKQSFHLQYTFRSGEKVDAAIKTAAGIIPVDSKFPMENFRKFMGAKEEQEKKDFQKAFEKDVRSHIDSISKKYILTEEGTIDYALMYIPSEAVYYEVVNDLSLFDYASEKRVLPVSPTTFYAYLRAILMSFEGQKIEDKARDILRMIKAIQKDYSGVEDNLSILQKHVSNSYNSLSNVREAFSRLGGKISSVAKLDIKEKRLPSNSNEKQ</sequence>
<comment type="caution">
    <text evidence="5">The sequence shown here is derived from an EMBL/GenBank/DDBJ whole genome shotgun (WGS) entry which is preliminary data.</text>
</comment>
<evidence type="ECO:0000313" key="6">
    <source>
        <dbReference type="Proteomes" id="UP000177082"/>
    </source>
</evidence>